<dbReference type="SUPFAM" id="SSF52540">
    <property type="entry name" value="P-loop containing nucleoside triphosphate hydrolases"/>
    <property type="match status" value="1"/>
</dbReference>
<proteinExistence type="predicted"/>
<evidence type="ECO:0000313" key="4">
    <source>
        <dbReference type="Proteomes" id="UP001501444"/>
    </source>
</evidence>
<evidence type="ECO:0000313" key="3">
    <source>
        <dbReference type="EMBL" id="GAA2391925.1"/>
    </source>
</evidence>
<keyword evidence="1" id="KW-0175">Coiled coil</keyword>
<dbReference type="InterPro" id="IPR027417">
    <property type="entry name" value="P-loop_NTPase"/>
</dbReference>
<feature type="compositionally biased region" description="Low complexity" evidence="2">
    <location>
        <begin position="610"/>
        <end position="620"/>
    </location>
</feature>
<sequence length="1432" mass="155185">MTIDADELAALAAPSPGATDEQLATWRDAVGRGALPDPVRERWQVLRCGCINLWEFEDAEYWFADGRAQFIGANQSGKSTLMTLTTLIMLAGAIDRQYVDTFGQSDKAFRYYVEPSGDDRDRRDTTASINRGWAWVEYGRRLPDNSTEYYTTLLYAQAKRGVAFTPVWAICHGSARVRDGLTLAVRQSAAEPKDLRDVPGFVVCDGGRKYAERIATELFGLADADRFATVIEMLKTLRTPHLGQRLDPDFFTTQIRSALPPVARSEVEELADGWQQMQKLGKDRDDATRAREQIHVYLRGTWRPWADTVLRYAADELLAADAAVAAADQALTAANAIHKQAQADHAAKQATLQTLERRETETRSAYTTLLKSKSYLDARTRAGNADSLRAIAELAATEQRQAADRLNTAQSRAAAAEGERDSAKSRLAEAIKLVGEAAQAFIDIAELAGLGAQSHSWALAGDTDRLRHAVAFRLGQVGELRKQLRAVEKANTEWDKAEAAAAAAHTELRNRTDVETGAQQALDAALQTLSDQLERWTDRLGADAPATPIRDGWLTAITDRATQPNPRQVLRSLIATDWLEPLTRPLTEQVGSLRQQAQDAEKTARDADAAADQQEQATDPDPVPQPGWTRRARPPYPAAGGAPLWRLIDPLPDVDSDTLDHLEAALTAAGLTDAWVTPDGVHDLGRDGHDTVIALTVDSTPARSVLDVFTPAEDAGELTAAVTGILGRIGYASAGQPLPGPVAVCADGRWRTPATSGHAGPAPQGASLIGAAARAAARRRKIRELREQAEAARTRAEQARAAADRIAERITALRAALDDAPDDGDTVAAGTALATAISERSKAETRYETLRSAAQQKQRAAENTAAEMANYAQQHQLPAQAEPLEDVAVALNTTTTRVADLSLALQRRTTAERDKASADKTAEEAEADQRRAVKDAHHADSEASRTKAEADEAAASLDRDTRQQLEHGASLEDQLTKLAPVVAAARSDESSAALAVNNAHSTAQQAAAAHATAVAVRDQATAAWWVPVDAGLTDARNLPPADARGLTTALTQAHAAQALRIQNWPDTTADKQKRVQTAVTRLLGTPITELRAILETAGGRGVDVLDADDTRPLPTILITVDAAGERLEPDAAIRHLDNVITELSASHDKKLNDMYADLLESTFIDHLRERLKQVKQLLNDVNDVLSRHPTGANKTRLQLVRKAAEGHQASFSVLEALEKGTIDTEQAQHQVRTFLDNLLNDTQDSGPANNDDWVDRLEQRLDYRQWFDIVCMFKVDGRKEWNPLTRKAHSVDSGGGKVVTLLQPLLATLVALYSESPTAPRPLWLDEAFEGVDPANRATMLRMLTDFDLDFLLAGPVPIVTTKDVPAAAIWIITRAPAPEPGVDLSLMLWAGETLEPVPVGNPAAHLVRHPDEPDAGGPDLFTVLDDGQEPA</sequence>
<dbReference type="EMBL" id="BAAARV010000125">
    <property type="protein sequence ID" value="GAA2391925.1"/>
    <property type="molecule type" value="Genomic_DNA"/>
</dbReference>
<dbReference type="Gene3D" id="3.40.50.300">
    <property type="entry name" value="P-loop containing nucleotide triphosphate hydrolases"/>
    <property type="match status" value="1"/>
</dbReference>
<feature type="coiled-coil region" evidence="1">
    <location>
        <begin position="406"/>
        <end position="433"/>
    </location>
</feature>
<feature type="region of interest" description="Disordered" evidence="2">
    <location>
        <begin position="907"/>
        <end position="963"/>
    </location>
</feature>
<dbReference type="Proteomes" id="UP001501444">
    <property type="component" value="Unassembled WGS sequence"/>
</dbReference>
<comment type="caution">
    <text evidence="3">The sequence shown here is derived from an EMBL/GenBank/DDBJ whole genome shotgun (WGS) entry which is preliminary data.</text>
</comment>
<dbReference type="Pfam" id="PF13558">
    <property type="entry name" value="SbcC_Walker_B"/>
    <property type="match status" value="1"/>
</dbReference>
<reference evidence="3 4" key="1">
    <citation type="journal article" date="2019" name="Int. J. Syst. Evol. Microbiol.">
        <title>The Global Catalogue of Microorganisms (GCM) 10K type strain sequencing project: providing services to taxonomists for standard genome sequencing and annotation.</title>
        <authorList>
            <consortium name="The Broad Institute Genomics Platform"/>
            <consortium name="The Broad Institute Genome Sequencing Center for Infectious Disease"/>
            <person name="Wu L."/>
            <person name="Ma J."/>
        </authorList>
    </citation>
    <scope>NUCLEOTIDE SEQUENCE [LARGE SCALE GENOMIC DNA]</scope>
    <source>
        <strain evidence="3 4">JCM 3272</strain>
    </source>
</reference>
<evidence type="ECO:0000256" key="1">
    <source>
        <dbReference type="SAM" id="Coils"/>
    </source>
</evidence>
<protein>
    <recommendedName>
        <fullName evidence="5">Exonuclease SbcCD, C subunit</fullName>
    </recommendedName>
</protein>
<dbReference type="RefSeq" id="WP_344620233.1">
    <property type="nucleotide sequence ID" value="NZ_BAAARV010000125.1"/>
</dbReference>
<gene>
    <name evidence="3" type="ORF">GCM10010170_104440</name>
</gene>
<feature type="compositionally biased region" description="Polar residues" evidence="2">
    <location>
        <begin position="589"/>
        <end position="598"/>
    </location>
</feature>
<feature type="coiled-coil region" evidence="1">
    <location>
        <begin position="772"/>
        <end position="816"/>
    </location>
</feature>
<feature type="compositionally biased region" description="Basic and acidic residues" evidence="2">
    <location>
        <begin position="599"/>
        <end position="608"/>
    </location>
</feature>
<feature type="coiled-coil region" evidence="1">
    <location>
        <begin position="840"/>
        <end position="874"/>
    </location>
</feature>
<evidence type="ECO:0000256" key="2">
    <source>
        <dbReference type="SAM" id="MobiDB-lite"/>
    </source>
</evidence>
<feature type="region of interest" description="Disordered" evidence="2">
    <location>
        <begin position="1409"/>
        <end position="1432"/>
    </location>
</feature>
<keyword evidence="4" id="KW-1185">Reference proteome</keyword>
<feature type="compositionally biased region" description="Basic and acidic residues" evidence="2">
    <location>
        <begin position="909"/>
        <end position="950"/>
    </location>
</feature>
<feature type="region of interest" description="Disordered" evidence="2">
    <location>
        <begin position="589"/>
        <end position="636"/>
    </location>
</feature>
<accession>A0ABN3I095</accession>
<evidence type="ECO:0008006" key="5">
    <source>
        <dbReference type="Google" id="ProtNLM"/>
    </source>
</evidence>
<name>A0ABN3I095_9ACTN</name>
<organism evidence="3 4">
    <name type="scientific">Dactylosporangium salmoneum</name>
    <dbReference type="NCBI Taxonomy" id="53361"/>
    <lineage>
        <taxon>Bacteria</taxon>
        <taxon>Bacillati</taxon>
        <taxon>Actinomycetota</taxon>
        <taxon>Actinomycetes</taxon>
        <taxon>Micromonosporales</taxon>
        <taxon>Micromonosporaceae</taxon>
        <taxon>Dactylosporangium</taxon>
    </lineage>
</organism>